<name>A0A4Q0MGV0_9HYPH</name>
<evidence type="ECO:0000256" key="1">
    <source>
        <dbReference type="ARBA" id="ARBA00008987"/>
    </source>
</evidence>
<dbReference type="PIRSF" id="PIRSF000077">
    <property type="entry name" value="Thioredoxin"/>
    <property type="match status" value="1"/>
</dbReference>
<dbReference type="SUPFAM" id="SSF52833">
    <property type="entry name" value="Thioredoxin-like"/>
    <property type="match status" value="1"/>
</dbReference>
<dbReference type="GO" id="GO:0045454">
    <property type="term" value="P:cell redox homeostasis"/>
    <property type="evidence" value="ECO:0007669"/>
    <property type="project" value="TreeGrafter"/>
</dbReference>
<dbReference type="CDD" id="cd02947">
    <property type="entry name" value="TRX_family"/>
    <property type="match status" value="1"/>
</dbReference>
<evidence type="ECO:0000256" key="3">
    <source>
        <dbReference type="ARBA" id="ARBA00022982"/>
    </source>
</evidence>
<keyword evidence="2" id="KW-0813">Transport</keyword>
<evidence type="ECO:0000256" key="2">
    <source>
        <dbReference type="ARBA" id="ARBA00022448"/>
    </source>
</evidence>
<dbReference type="Gene3D" id="3.40.30.10">
    <property type="entry name" value="Glutaredoxin"/>
    <property type="match status" value="1"/>
</dbReference>
<dbReference type="InterPro" id="IPR013766">
    <property type="entry name" value="Thioredoxin_domain"/>
</dbReference>
<dbReference type="PANTHER" id="PTHR45663">
    <property type="entry name" value="GEO12009P1"/>
    <property type="match status" value="1"/>
</dbReference>
<comment type="caution">
    <text evidence="11">The sequence shown here is derived from an EMBL/GenBank/DDBJ whole genome shotgun (WGS) entry which is preliminary data.</text>
</comment>
<organism evidence="11 12">
    <name type="scientific">Hansschlegelia zhihuaiae</name>
    <dbReference type="NCBI Taxonomy" id="405005"/>
    <lineage>
        <taxon>Bacteria</taxon>
        <taxon>Pseudomonadati</taxon>
        <taxon>Pseudomonadota</taxon>
        <taxon>Alphaproteobacteria</taxon>
        <taxon>Hyphomicrobiales</taxon>
        <taxon>Methylopilaceae</taxon>
        <taxon>Hansschlegelia</taxon>
    </lineage>
</organism>
<feature type="domain" description="Thioredoxin" evidence="10">
    <location>
        <begin position="1"/>
        <end position="106"/>
    </location>
</feature>
<dbReference type="Proteomes" id="UP000289708">
    <property type="component" value="Unassembled WGS sequence"/>
</dbReference>
<evidence type="ECO:0000256" key="8">
    <source>
        <dbReference type="PIRSR" id="PIRSR000077-1"/>
    </source>
</evidence>
<evidence type="ECO:0000256" key="7">
    <source>
        <dbReference type="PIRNR" id="PIRNR000077"/>
    </source>
</evidence>
<evidence type="ECO:0000313" key="12">
    <source>
        <dbReference type="Proteomes" id="UP000289708"/>
    </source>
</evidence>
<feature type="active site" description="Nucleophile" evidence="8">
    <location>
        <position position="34"/>
    </location>
</feature>
<dbReference type="FunFam" id="3.40.30.10:FF:000001">
    <property type="entry name" value="Thioredoxin"/>
    <property type="match status" value="1"/>
</dbReference>
<dbReference type="PROSITE" id="PS00194">
    <property type="entry name" value="THIOREDOXIN_1"/>
    <property type="match status" value="1"/>
</dbReference>
<dbReference type="PRINTS" id="PR00421">
    <property type="entry name" value="THIOREDOXIN"/>
</dbReference>
<dbReference type="InterPro" id="IPR017937">
    <property type="entry name" value="Thioredoxin_CS"/>
</dbReference>
<evidence type="ECO:0000256" key="5">
    <source>
        <dbReference type="ARBA" id="ARBA00023284"/>
    </source>
</evidence>
<keyword evidence="4 9" id="KW-1015">Disulfide bond</keyword>
<dbReference type="RefSeq" id="WP_128778136.1">
    <property type="nucleotide sequence ID" value="NZ_RYFI01000013.1"/>
</dbReference>
<feature type="active site" description="Nucleophile" evidence="8">
    <location>
        <position position="31"/>
    </location>
</feature>
<dbReference type="InterPro" id="IPR036249">
    <property type="entry name" value="Thioredoxin-like_sf"/>
</dbReference>
<feature type="disulfide bond" description="Redox-active" evidence="9">
    <location>
        <begin position="31"/>
        <end position="34"/>
    </location>
</feature>
<dbReference type="InterPro" id="IPR005746">
    <property type="entry name" value="Thioredoxin"/>
</dbReference>
<feature type="site" description="Contributes to redox potential value" evidence="8">
    <location>
        <position position="32"/>
    </location>
</feature>
<feature type="site" description="Deprotonates C-terminal active site Cys" evidence="8">
    <location>
        <position position="25"/>
    </location>
</feature>
<dbReference type="Pfam" id="PF00085">
    <property type="entry name" value="Thioredoxin"/>
    <property type="match status" value="1"/>
</dbReference>
<dbReference type="GO" id="GO:0015035">
    <property type="term" value="F:protein-disulfide reductase activity"/>
    <property type="evidence" value="ECO:0007669"/>
    <property type="project" value="UniProtKB-UniRule"/>
</dbReference>
<dbReference type="NCBIfam" id="TIGR01068">
    <property type="entry name" value="thioredoxin"/>
    <property type="match status" value="1"/>
</dbReference>
<sequence length="106" mass="11482">MATAKVSDSTFEQDVLNSSEPVVVDFWAEWCGPCRAIGPALEEISNEMAGKVKIVKLNVDENPEIATRFGISAIPMLMMFKGGEHVATQRGAAPKSKLVSWIESSV</sequence>
<accession>A0A4Q0MGV0</accession>
<dbReference type="EMBL" id="RYFI01000013">
    <property type="protein sequence ID" value="RXF72710.1"/>
    <property type="molecule type" value="Genomic_DNA"/>
</dbReference>
<evidence type="ECO:0000313" key="11">
    <source>
        <dbReference type="EMBL" id="RXF72710.1"/>
    </source>
</evidence>
<gene>
    <name evidence="11" type="primary">trxA</name>
    <name evidence="11" type="ORF">EK403_14200</name>
</gene>
<keyword evidence="12" id="KW-1185">Reference proteome</keyword>
<evidence type="ECO:0000256" key="6">
    <source>
        <dbReference type="NCBIfam" id="TIGR01068"/>
    </source>
</evidence>
<dbReference type="AlphaFoldDB" id="A0A4Q0MGV0"/>
<evidence type="ECO:0000256" key="9">
    <source>
        <dbReference type="PIRSR" id="PIRSR000077-4"/>
    </source>
</evidence>
<evidence type="ECO:0000259" key="10">
    <source>
        <dbReference type="PROSITE" id="PS51352"/>
    </source>
</evidence>
<keyword evidence="5 9" id="KW-0676">Redox-active center</keyword>
<evidence type="ECO:0000256" key="4">
    <source>
        <dbReference type="ARBA" id="ARBA00023157"/>
    </source>
</evidence>
<dbReference type="PANTHER" id="PTHR45663:SF11">
    <property type="entry name" value="GEO12009P1"/>
    <property type="match status" value="1"/>
</dbReference>
<keyword evidence="3" id="KW-0249">Electron transport</keyword>
<dbReference type="PROSITE" id="PS51352">
    <property type="entry name" value="THIOREDOXIN_2"/>
    <property type="match status" value="1"/>
</dbReference>
<comment type="similarity">
    <text evidence="1 7">Belongs to the thioredoxin family.</text>
</comment>
<protein>
    <recommendedName>
        <fullName evidence="6 7">Thioredoxin</fullName>
    </recommendedName>
</protein>
<feature type="site" description="Contributes to redox potential value" evidence="8">
    <location>
        <position position="33"/>
    </location>
</feature>
<dbReference type="GO" id="GO:0005829">
    <property type="term" value="C:cytosol"/>
    <property type="evidence" value="ECO:0007669"/>
    <property type="project" value="TreeGrafter"/>
</dbReference>
<dbReference type="OrthoDB" id="9790390at2"/>
<proteinExistence type="inferred from homology"/>
<reference evidence="11 12" key="1">
    <citation type="submission" date="2018-12" db="EMBL/GenBank/DDBJ databases">
        <title>bacterium Hansschlegelia zhihuaiae S113.</title>
        <authorList>
            <person name="He J."/>
        </authorList>
    </citation>
    <scope>NUCLEOTIDE SEQUENCE [LARGE SCALE GENOMIC DNA]</scope>
    <source>
        <strain evidence="11 12">S 113</strain>
    </source>
</reference>